<dbReference type="Gene3D" id="3.40.1710.10">
    <property type="entry name" value="abc type-2 transporter like domain"/>
    <property type="match status" value="1"/>
</dbReference>
<dbReference type="AlphaFoldDB" id="A0A1M5R9F3"/>
<dbReference type="EMBL" id="FQXH01000011">
    <property type="protein sequence ID" value="SHH22646.1"/>
    <property type="molecule type" value="Genomic_DNA"/>
</dbReference>
<feature type="transmembrane region" description="Helical" evidence="6">
    <location>
        <begin position="247"/>
        <end position="269"/>
    </location>
</feature>
<feature type="domain" description="ABC-2 type transporter transmembrane" evidence="7">
    <location>
        <begin position="12"/>
        <end position="349"/>
    </location>
</feature>
<feature type="transmembrane region" description="Helical" evidence="6">
    <location>
        <begin position="176"/>
        <end position="198"/>
    </location>
</feature>
<gene>
    <name evidence="8" type="ORF">SAMN02744040_01275</name>
</gene>
<dbReference type="RefSeq" id="WP_072724780.1">
    <property type="nucleotide sequence ID" value="NZ_FQXH01000011.1"/>
</dbReference>
<comment type="subcellular location">
    <subcellularLocation>
        <location evidence="1">Cell membrane</location>
        <topology evidence="1">Multi-pass membrane protein</topology>
    </subcellularLocation>
</comment>
<keyword evidence="2" id="KW-1003">Cell membrane</keyword>
<name>A0A1M5R9F3_9FIRM</name>
<dbReference type="PANTHER" id="PTHR30294">
    <property type="entry name" value="MEMBRANE COMPONENT OF ABC TRANSPORTER YHHJ-RELATED"/>
    <property type="match status" value="1"/>
</dbReference>
<feature type="transmembrane region" description="Helical" evidence="6">
    <location>
        <begin position="337"/>
        <end position="355"/>
    </location>
</feature>
<protein>
    <submittedName>
        <fullName evidence="8">ABC-2 type transport system permease protein</fullName>
    </submittedName>
</protein>
<evidence type="ECO:0000256" key="5">
    <source>
        <dbReference type="ARBA" id="ARBA00023136"/>
    </source>
</evidence>
<evidence type="ECO:0000313" key="8">
    <source>
        <dbReference type="EMBL" id="SHH22646.1"/>
    </source>
</evidence>
<evidence type="ECO:0000256" key="4">
    <source>
        <dbReference type="ARBA" id="ARBA00022989"/>
    </source>
</evidence>
<organism evidence="8 9">
    <name type="scientific">Tepidibacter thalassicus DSM 15285</name>
    <dbReference type="NCBI Taxonomy" id="1123350"/>
    <lineage>
        <taxon>Bacteria</taxon>
        <taxon>Bacillati</taxon>
        <taxon>Bacillota</taxon>
        <taxon>Clostridia</taxon>
        <taxon>Peptostreptococcales</taxon>
        <taxon>Peptostreptococcaceae</taxon>
        <taxon>Tepidibacter</taxon>
    </lineage>
</organism>
<evidence type="ECO:0000256" key="6">
    <source>
        <dbReference type="SAM" id="Phobius"/>
    </source>
</evidence>
<dbReference type="InterPro" id="IPR051449">
    <property type="entry name" value="ABC-2_transporter_component"/>
</dbReference>
<dbReference type="Proteomes" id="UP000242520">
    <property type="component" value="Unassembled WGS sequence"/>
</dbReference>
<reference evidence="9" key="1">
    <citation type="submission" date="2016-11" db="EMBL/GenBank/DDBJ databases">
        <authorList>
            <person name="Varghese N."/>
            <person name="Submissions S."/>
        </authorList>
    </citation>
    <scope>NUCLEOTIDE SEQUENCE [LARGE SCALE GENOMIC DNA]</scope>
    <source>
        <strain evidence="9">DSM 15285</strain>
    </source>
</reference>
<feature type="transmembrane region" description="Helical" evidence="6">
    <location>
        <begin position="210"/>
        <end position="231"/>
    </location>
</feature>
<feature type="transmembrane region" description="Helical" evidence="6">
    <location>
        <begin position="7"/>
        <end position="30"/>
    </location>
</feature>
<evidence type="ECO:0000313" key="9">
    <source>
        <dbReference type="Proteomes" id="UP000242520"/>
    </source>
</evidence>
<dbReference type="InterPro" id="IPR013525">
    <property type="entry name" value="ABC2_TM"/>
</dbReference>
<keyword evidence="5 6" id="KW-0472">Membrane</keyword>
<accession>A0A1M5R9F3</accession>
<keyword evidence="3 6" id="KW-0812">Transmembrane</keyword>
<keyword evidence="9" id="KW-1185">Reference proteome</keyword>
<keyword evidence="4 6" id="KW-1133">Transmembrane helix</keyword>
<proteinExistence type="predicted"/>
<dbReference type="PANTHER" id="PTHR30294:SF29">
    <property type="entry name" value="MULTIDRUG ABC TRANSPORTER PERMEASE YBHS-RELATED"/>
    <property type="match status" value="1"/>
</dbReference>
<evidence type="ECO:0000256" key="1">
    <source>
        <dbReference type="ARBA" id="ARBA00004651"/>
    </source>
</evidence>
<dbReference type="STRING" id="1123350.SAMN02744040_01275"/>
<evidence type="ECO:0000259" key="7">
    <source>
        <dbReference type="Pfam" id="PF12698"/>
    </source>
</evidence>
<dbReference type="GO" id="GO:0005886">
    <property type="term" value="C:plasma membrane"/>
    <property type="evidence" value="ECO:0007669"/>
    <property type="project" value="UniProtKB-SubCell"/>
</dbReference>
<dbReference type="GO" id="GO:0140359">
    <property type="term" value="F:ABC-type transporter activity"/>
    <property type="evidence" value="ECO:0007669"/>
    <property type="project" value="InterPro"/>
</dbReference>
<evidence type="ECO:0000256" key="2">
    <source>
        <dbReference type="ARBA" id="ARBA00022475"/>
    </source>
</evidence>
<feature type="transmembrane region" description="Helical" evidence="6">
    <location>
        <begin position="276"/>
        <end position="294"/>
    </location>
</feature>
<evidence type="ECO:0000256" key="3">
    <source>
        <dbReference type="ARBA" id="ARBA00022692"/>
    </source>
</evidence>
<sequence>MEKIKKYIMPFVLIFVIPVVVNIMLCYMFSDHQIKEIPTAVYLGDNTQFSRSVVKYFDDSDTFDVKYYVDNPYEIEKLIVENKVRFGLLIPTNFYKDLKSYKSPTILTVYDGSQLSITSFAKIQAGETLLTLKGGALIKVLQGKLNLPFEQAKKIVSSIGIKTRLLFNPTRNYTNYLMPGFMTAMVQVGLVIATAVAVNREKRRSMITYLTSKMFVYSVLGFLSLMINIYIQTEIFDIPFRGNLKELMILTFAFTTAVSAIGMFISTIVWDKVKAAQVAAVLFIPNTIMVGYTYPLMGMPSGYQVVGKYIPLYHYADNLREIMIKGYFVDFLGDVKYLFMVSILFIGLAVGIEILRENILSKKKKEGEMVENT</sequence>
<dbReference type="Pfam" id="PF12698">
    <property type="entry name" value="ABC2_membrane_3"/>
    <property type="match status" value="1"/>
</dbReference>